<name>A0A643FIW5_IDEDE</name>
<evidence type="ECO:0000256" key="1">
    <source>
        <dbReference type="SAM" id="Phobius"/>
    </source>
</evidence>
<dbReference type="InterPro" id="IPR037185">
    <property type="entry name" value="EmrE-like"/>
</dbReference>
<dbReference type="SUPFAM" id="SSF103481">
    <property type="entry name" value="Multidrug resistance efflux transporter EmrE"/>
    <property type="match status" value="2"/>
</dbReference>
<protein>
    <submittedName>
        <fullName evidence="3">DMT family transporter</fullName>
    </submittedName>
</protein>
<feature type="transmembrane region" description="Helical" evidence="1">
    <location>
        <begin position="270"/>
        <end position="291"/>
    </location>
</feature>
<feature type="domain" description="EamA" evidence="2">
    <location>
        <begin position="6"/>
        <end position="137"/>
    </location>
</feature>
<feature type="transmembrane region" description="Helical" evidence="1">
    <location>
        <begin position="217"/>
        <end position="239"/>
    </location>
</feature>
<dbReference type="OrthoDB" id="9149917at2"/>
<dbReference type="AlphaFoldDB" id="A0A643FIW5"/>
<dbReference type="GO" id="GO:0016020">
    <property type="term" value="C:membrane"/>
    <property type="evidence" value="ECO:0007669"/>
    <property type="project" value="InterPro"/>
</dbReference>
<feature type="transmembrane region" description="Helical" evidence="1">
    <location>
        <begin position="152"/>
        <end position="173"/>
    </location>
</feature>
<sequence>MSHRRAVATMVLATLLWSIAGVVTRHLDSAASFEVTFWRSAANALAMAALLAWQMGPTALRRSLRQGGAVLWWSGLGWGVMYTAFMVALTLTTVANVLITEALSPLLTALIARFVLRQRLPLRTWVAIAMASGGIAWMHASHVAGGDLRHLVGTGLALLVPLCSALVWVLMQVNARRAAEHQQDLSAAVLIGAVLSAAVSLPLAWPLQASAHDMQLLSLLGVVQLAIPCAMAVAAGRVLKAPEASLLGQLEIVFGVAWTWLGTAEAPTPAVLGGGLLVLCALTANEGLALWRSRATAARG</sequence>
<feature type="transmembrane region" description="Helical" evidence="1">
    <location>
        <begin position="122"/>
        <end position="140"/>
    </location>
</feature>
<gene>
    <name evidence="3" type="ORF">F7Q92_04795</name>
</gene>
<feature type="transmembrane region" description="Helical" evidence="1">
    <location>
        <begin position="246"/>
        <end position="264"/>
    </location>
</feature>
<evidence type="ECO:0000259" key="2">
    <source>
        <dbReference type="Pfam" id="PF00892"/>
    </source>
</evidence>
<keyword evidence="4" id="KW-1185">Reference proteome</keyword>
<reference evidence="3 4" key="1">
    <citation type="submission" date="2019-09" db="EMBL/GenBank/DDBJ databases">
        <title>Draft genome sequences of 48 bacterial type strains from the CCUG.</title>
        <authorList>
            <person name="Tunovic T."/>
            <person name="Pineiro-Iglesias B."/>
            <person name="Unosson C."/>
            <person name="Inganas E."/>
            <person name="Ohlen M."/>
            <person name="Cardew S."/>
            <person name="Jensie-Markopoulos S."/>
            <person name="Salva-Serra F."/>
            <person name="Jaen-Luchoro D."/>
            <person name="Karlsson R."/>
            <person name="Svensson-Stadler L."/>
            <person name="Chun J."/>
            <person name="Moore E."/>
        </authorList>
    </citation>
    <scope>NUCLEOTIDE SEQUENCE [LARGE SCALE GENOMIC DNA]</scope>
    <source>
        <strain evidence="3 4">CCUG 30977</strain>
    </source>
</reference>
<dbReference type="EMBL" id="VZPB01000007">
    <property type="protein sequence ID" value="KAB0584296.1"/>
    <property type="molecule type" value="Genomic_DNA"/>
</dbReference>
<accession>A0A643FIW5</accession>
<organism evidence="3 4">
    <name type="scientific">Ideonella dechloratans</name>
    <dbReference type="NCBI Taxonomy" id="36863"/>
    <lineage>
        <taxon>Bacteria</taxon>
        <taxon>Pseudomonadati</taxon>
        <taxon>Pseudomonadota</taxon>
        <taxon>Betaproteobacteria</taxon>
        <taxon>Burkholderiales</taxon>
        <taxon>Sphaerotilaceae</taxon>
        <taxon>Ideonella</taxon>
    </lineage>
</organism>
<keyword evidence="1" id="KW-0472">Membrane</keyword>
<feature type="transmembrane region" description="Helical" evidence="1">
    <location>
        <begin position="37"/>
        <end position="56"/>
    </location>
</feature>
<evidence type="ECO:0000313" key="3">
    <source>
        <dbReference type="EMBL" id="KAB0584296.1"/>
    </source>
</evidence>
<feature type="transmembrane region" description="Helical" evidence="1">
    <location>
        <begin position="97"/>
        <end position="115"/>
    </location>
</feature>
<feature type="transmembrane region" description="Helical" evidence="1">
    <location>
        <begin position="68"/>
        <end position="91"/>
    </location>
</feature>
<keyword evidence="1" id="KW-0812">Transmembrane</keyword>
<dbReference type="Proteomes" id="UP000430120">
    <property type="component" value="Unassembled WGS sequence"/>
</dbReference>
<proteinExistence type="predicted"/>
<dbReference type="InterPro" id="IPR000620">
    <property type="entry name" value="EamA_dom"/>
</dbReference>
<keyword evidence="1" id="KW-1133">Transmembrane helix</keyword>
<dbReference type="PANTHER" id="PTHR22911:SF79">
    <property type="entry name" value="MOBA-LIKE NTP TRANSFERASE DOMAIN-CONTAINING PROTEIN"/>
    <property type="match status" value="1"/>
</dbReference>
<feature type="transmembrane region" description="Helical" evidence="1">
    <location>
        <begin position="185"/>
        <end position="205"/>
    </location>
</feature>
<comment type="caution">
    <text evidence="3">The sequence shown here is derived from an EMBL/GenBank/DDBJ whole genome shotgun (WGS) entry which is preliminary data.</text>
</comment>
<dbReference type="PANTHER" id="PTHR22911">
    <property type="entry name" value="ACYL-MALONYL CONDENSING ENZYME-RELATED"/>
    <property type="match status" value="1"/>
</dbReference>
<dbReference type="Pfam" id="PF00892">
    <property type="entry name" value="EamA"/>
    <property type="match status" value="1"/>
</dbReference>
<evidence type="ECO:0000313" key="4">
    <source>
        <dbReference type="Proteomes" id="UP000430120"/>
    </source>
</evidence>